<keyword evidence="4 10" id="KW-1133">Transmembrane helix</keyword>
<accession>A0AAD5QEL3</accession>
<feature type="transmembrane region" description="Helical" evidence="10">
    <location>
        <begin position="187"/>
        <end position="212"/>
    </location>
</feature>
<dbReference type="GO" id="GO:0003676">
    <property type="term" value="F:nucleic acid binding"/>
    <property type="evidence" value="ECO:0007669"/>
    <property type="project" value="InterPro"/>
</dbReference>
<comment type="catalytic activity">
    <reaction evidence="9 10">
        <text>L-cysteinyl-[protein] + hexadecanoyl-CoA = S-hexadecanoyl-L-cysteinyl-[protein] + CoA</text>
        <dbReference type="Rhea" id="RHEA:36683"/>
        <dbReference type="Rhea" id="RHEA-COMP:10131"/>
        <dbReference type="Rhea" id="RHEA-COMP:11032"/>
        <dbReference type="ChEBI" id="CHEBI:29950"/>
        <dbReference type="ChEBI" id="CHEBI:57287"/>
        <dbReference type="ChEBI" id="CHEBI:57379"/>
        <dbReference type="ChEBI" id="CHEBI:74151"/>
        <dbReference type="EC" id="2.3.1.225"/>
    </reaction>
</comment>
<feature type="domain" description="Palmitoyltransferase DHHC" evidence="11">
    <location>
        <begin position="114"/>
        <end position="222"/>
    </location>
</feature>
<dbReference type="PROSITE" id="PS50216">
    <property type="entry name" value="DHHC"/>
    <property type="match status" value="1"/>
</dbReference>
<dbReference type="EMBL" id="JAHQIW010000493">
    <property type="protein sequence ID" value="KAJ1348387.1"/>
    <property type="molecule type" value="Genomic_DNA"/>
</dbReference>
<evidence type="ECO:0000256" key="7">
    <source>
        <dbReference type="ARBA" id="ARBA00023288"/>
    </source>
</evidence>
<dbReference type="GO" id="GO:0006612">
    <property type="term" value="P:protein targeting to membrane"/>
    <property type="evidence" value="ECO:0007669"/>
    <property type="project" value="TreeGrafter"/>
</dbReference>
<dbReference type="Gene3D" id="3.30.420.10">
    <property type="entry name" value="Ribonuclease H-like superfamily/Ribonuclease H"/>
    <property type="match status" value="1"/>
</dbReference>
<comment type="caution">
    <text evidence="12">The sequence shown here is derived from an EMBL/GenBank/DDBJ whole genome shotgun (WGS) entry which is preliminary data.</text>
</comment>
<evidence type="ECO:0000256" key="8">
    <source>
        <dbReference type="ARBA" id="ARBA00023315"/>
    </source>
</evidence>
<reference evidence="12" key="1">
    <citation type="submission" date="2021-06" db="EMBL/GenBank/DDBJ databases">
        <title>Parelaphostrongylus tenuis whole genome reference sequence.</title>
        <authorList>
            <person name="Garwood T.J."/>
            <person name="Larsen P.A."/>
            <person name="Fountain-Jones N.M."/>
            <person name="Garbe J.R."/>
            <person name="Macchietto M.G."/>
            <person name="Kania S.A."/>
            <person name="Gerhold R.W."/>
            <person name="Richards J.E."/>
            <person name="Wolf T.M."/>
        </authorList>
    </citation>
    <scope>NUCLEOTIDE SEQUENCE</scope>
    <source>
        <strain evidence="12">MNPRO001-30</strain>
        <tissue evidence="12">Meninges</tissue>
    </source>
</reference>
<name>A0AAD5QEL3_PARTN</name>
<evidence type="ECO:0000313" key="12">
    <source>
        <dbReference type="EMBL" id="KAJ1348387.1"/>
    </source>
</evidence>
<dbReference type="Proteomes" id="UP001196413">
    <property type="component" value="Unassembled WGS sequence"/>
</dbReference>
<keyword evidence="7" id="KW-0449">Lipoprotein</keyword>
<keyword evidence="8 10" id="KW-0012">Acyltransferase</keyword>
<keyword evidence="6" id="KW-0564">Palmitate</keyword>
<keyword evidence="13" id="KW-1185">Reference proteome</keyword>
<evidence type="ECO:0000256" key="10">
    <source>
        <dbReference type="RuleBase" id="RU079119"/>
    </source>
</evidence>
<evidence type="ECO:0000256" key="4">
    <source>
        <dbReference type="ARBA" id="ARBA00022989"/>
    </source>
</evidence>
<dbReference type="PANTHER" id="PTHR22883">
    <property type="entry name" value="ZINC FINGER DHHC DOMAIN CONTAINING PROTEIN"/>
    <property type="match status" value="1"/>
</dbReference>
<evidence type="ECO:0000259" key="11">
    <source>
        <dbReference type="Pfam" id="PF01529"/>
    </source>
</evidence>
<feature type="transmembrane region" description="Helical" evidence="10">
    <location>
        <begin position="37"/>
        <end position="54"/>
    </location>
</feature>
<feature type="transmembrane region" description="Helical" evidence="10">
    <location>
        <begin position="7"/>
        <end position="25"/>
    </location>
</feature>
<gene>
    <name evidence="12" type="primary">ZDHHC14</name>
    <name evidence="12" type="ORF">KIN20_003681</name>
</gene>
<dbReference type="GO" id="GO:0005794">
    <property type="term" value="C:Golgi apparatus"/>
    <property type="evidence" value="ECO:0007669"/>
    <property type="project" value="TreeGrafter"/>
</dbReference>
<comment type="similarity">
    <text evidence="10">Belongs to the DHHC palmitoyltransferase family.</text>
</comment>
<feature type="transmembrane region" description="Helical" evidence="10">
    <location>
        <begin position="145"/>
        <end position="167"/>
    </location>
</feature>
<evidence type="ECO:0000256" key="6">
    <source>
        <dbReference type="ARBA" id="ARBA00023139"/>
    </source>
</evidence>
<proteinExistence type="inferred from homology"/>
<keyword evidence="3 10" id="KW-0812">Transmembrane</keyword>
<organism evidence="12 13">
    <name type="scientific">Parelaphostrongylus tenuis</name>
    <name type="common">Meningeal worm</name>
    <dbReference type="NCBI Taxonomy" id="148309"/>
    <lineage>
        <taxon>Eukaryota</taxon>
        <taxon>Metazoa</taxon>
        <taxon>Ecdysozoa</taxon>
        <taxon>Nematoda</taxon>
        <taxon>Chromadorea</taxon>
        <taxon>Rhabditida</taxon>
        <taxon>Rhabditina</taxon>
        <taxon>Rhabditomorpha</taxon>
        <taxon>Strongyloidea</taxon>
        <taxon>Metastrongylidae</taxon>
        <taxon>Parelaphostrongylus</taxon>
    </lineage>
</organism>
<dbReference type="AlphaFoldDB" id="A0AAD5QEL3"/>
<dbReference type="InterPro" id="IPR001594">
    <property type="entry name" value="Palmitoyltrfase_DHHC"/>
</dbReference>
<dbReference type="InterPro" id="IPR039859">
    <property type="entry name" value="PFA4/ZDH16/20/ERF2-like"/>
</dbReference>
<evidence type="ECO:0000256" key="2">
    <source>
        <dbReference type="ARBA" id="ARBA00022679"/>
    </source>
</evidence>
<comment type="subcellular location">
    <subcellularLocation>
        <location evidence="1">Endomembrane system</location>
        <topology evidence="1">Multi-pass membrane protein</topology>
    </subcellularLocation>
</comment>
<evidence type="ECO:0000256" key="3">
    <source>
        <dbReference type="ARBA" id="ARBA00022692"/>
    </source>
</evidence>
<keyword evidence="2 10" id="KW-0808">Transferase</keyword>
<dbReference type="GO" id="GO:0005783">
    <property type="term" value="C:endoplasmic reticulum"/>
    <property type="evidence" value="ECO:0007669"/>
    <property type="project" value="TreeGrafter"/>
</dbReference>
<dbReference type="Pfam" id="PF01529">
    <property type="entry name" value="DHHC"/>
    <property type="match status" value="1"/>
</dbReference>
<dbReference type="GO" id="GO:0019706">
    <property type="term" value="F:protein-cysteine S-palmitoyltransferase activity"/>
    <property type="evidence" value="ECO:0007669"/>
    <property type="project" value="UniProtKB-EC"/>
</dbReference>
<evidence type="ECO:0000313" key="13">
    <source>
        <dbReference type="Proteomes" id="UP001196413"/>
    </source>
</evidence>
<protein>
    <recommendedName>
        <fullName evidence="10">Palmitoyltransferase</fullName>
        <ecNumber evidence="10">2.3.1.225</ecNumber>
    </recommendedName>
</protein>
<dbReference type="InterPro" id="IPR036397">
    <property type="entry name" value="RNaseH_sf"/>
</dbReference>
<dbReference type="EC" id="2.3.1.225" evidence="10"/>
<dbReference type="PANTHER" id="PTHR22883:SF43">
    <property type="entry name" value="PALMITOYLTRANSFERASE APP"/>
    <property type="match status" value="1"/>
</dbReference>
<keyword evidence="5 10" id="KW-0472">Membrane</keyword>
<evidence type="ECO:0000256" key="9">
    <source>
        <dbReference type="ARBA" id="ARBA00048048"/>
    </source>
</evidence>
<sequence>MARQIGVFVFTLFLISTTLTLFFVFDAPFLYFEVSPVLPVLAAFLSFIMMVSLMKTSFSDPGIIPRASDIEVSERSRQYFEEIISNPDYNPNSSALPDQPRMKQVTINGQIVRSHCSVCDNCVLNFDHHCPWVGNCIGQRNYRHFYFFIVFLALLIVCIFGCSLAHLMILSRADQFLNAVRKSPVSLIVVLICFFSVWSIVGLAGFHTYLVATSQTTNEEQDNSKPHTAKKTKAKFEESDGAEILPHPPHSPVLLQLITAFPINATVFGRLPI</sequence>
<evidence type="ECO:0000256" key="1">
    <source>
        <dbReference type="ARBA" id="ARBA00004127"/>
    </source>
</evidence>
<comment type="domain">
    <text evidence="10">The DHHC domain is required for palmitoyltransferase activity.</text>
</comment>
<evidence type="ECO:0000256" key="5">
    <source>
        <dbReference type="ARBA" id="ARBA00023136"/>
    </source>
</evidence>